<comment type="pathway">
    <text evidence="3">Lipid metabolism.</text>
</comment>
<feature type="domain" description="Cytochrome b5 heme-binding" evidence="22">
    <location>
        <begin position="13"/>
        <end position="92"/>
    </location>
</feature>
<evidence type="ECO:0000256" key="10">
    <source>
        <dbReference type="ARBA" id="ARBA00022832"/>
    </source>
</evidence>
<dbReference type="PANTHER" id="PTHR12863:SF1">
    <property type="entry name" value="FATTY ACID 2-HYDROXYLASE"/>
    <property type="match status" value="1"/>
</dbReference>
<feature type="binding site" evidence="19">
    <location>
        <position position="267"/>
    </location>
    <ligand>
        <name>Zn(2+)</name>
        <dbReference type="ChEBI" id="CHEBI:29105"/>
        <label>1</label>
    </ligand>
</feature>
<keyword evidence="5 18" id="KW-0444">Lipid biosynthesis</keyword>
<dbReference type="Gene3D" id="3.10.120.10">
    <property type="entry name" value="Cytochrome b5-like heme/steroid binding domain"/>
    <property type="match status" value="1"/>
</dbReference>
<dbReference type="SMART" id="SM01117">
    <property type="entry name" value="Cyt-b5"/>
    <property type="match status" value="1"/>
</dbReference>
<feature type="binding site" evidence="19">
    <location>
        <position position="294"/>
    </location>
    <ligand>
        <name>Zn(2+)</name>
        <dbReference type="ChEBI" id="CHEBI:29105"/>
        <label>1</label>
    </ligand>
</feature>
<dbReference type="InterPro" id="IPR018506">
    <property type="entry name" value="Cyt_B5_heme-BS"/>
</dbReference>
<comment type="subcellular location">
    <subcellularLocation>
        <location evidence="1">Endoplasmic reticulum membrane</location>
        <topology evidence="1">Multi-pass membrane protein</topology>
    </subcellularLocation>
</comment>
<feature type="binding site" description="axial binding residue" evidence="20">
    <location>
        <position position="48"/>
    </location>
    <ligand>
        <name>heme</name>
        <dbReference type="ChEBI" id="CHEBI:30413"/>
    </ligand>
    <ligandPart>
        <name>Fe</name>
        <dbReference type="ChEBI" id="CHEBI:18248"/>
    </ligandPart>
</feature>
<feature type="binding site" evidence="19">
    <location>
        <position position="349"/>
    </location>
    <ligand>
        <name>Zn(2+)</name>
        <dbReference type="ChEBI" id="CHEBI:29105"/>
        <label>2</label>
    </ligand>
</feature>
<comment type="cofactor">
    <cofactor evidence="20">
        <name>Fe cation</name>
        <dbReference type="ChEBI" id="CHEBI:24875"/>
    </cofactor>
</comment>
<organism evidence="23">
    <name type="scientific">Melanopsichium pennsylvanicum 4</name>
    <dbReference type="NCBI Taxonomy" id="1398559"/>
    <lineage>
        <taxon>Eukaryota</taxon>
        <taxon>Fungi</taxon>
        <taxon>Dikarya</taxon>
        <taxon>Basidiomycota</taxon>
        <taxon>Ustilaginomycotina</taxon>
        <taxon>Ustilaginomycetes</taxon>
        <taxon>Ustilaginales</taxon>
        <taxon>Ustilaginaceae</taxon>
        <taxon>Melanopsichium</taxon>
    </lineage>
</organism>
<comment type="similarity">
    <text evidence="4 18">Belongs to the sterol desaturase family. SCS7 subfamily.</text>
</comment>
<dbReference type="GO" id="GO:0006633">
    <property type="term" value="P:fatty acid biosynthetic process"/>
    <property type="evidence" value="ECO:0007669"/>
    <property type="project" value="UniProtKB-KW"/>
</dbReference>
<evidence type="ECO:0000259" key="22">
    <source>
        <dbReference type="PROSITE" id="PS50255"/>
    </source>
</evidence>
<keyword evidence="7 21" id="KW-0812">Transmembrane</keyword>
<keyword evidence="16 18" id="KW-0472">Membrane</keyword>
<dbReference type="Pfam" id="PF00173">
    <property type="entry name" value="Cyt-b5"/>
    <property type="match status" value="1"/>
</dbReference>
<keyword evidence="13 18" id="KW-0560">Oxidoreductase</keyword>
<evidence type="ECO:0000256" key="1">
    <source>
        <dbReference type="ARBA" id="ARBA00004477"/>
    </source>
</evidence>
<feature type="binding site" evidence="19">
    <location>
        <position position="291"/>
    </location>
    <ligand>
        <name>Zn(2+)</name>
        <dbReference type="ChEBI" id="CHEBI:29105"/>
        <label>1</label>
    </ligand>
</feature>
<evidence type="ECO:0000256" key="21">
    <source>
        <dbReference type="SAM" id="Phobius"/>
    </source>
</evidence>
<evidence type="ECO:0000256" key="12">
    <source>
        <dbReference type="ARBA" id="ARBA00022989"/>
    </source>
</evidence>
<evidence type="ECO:0000256" key="18">
    <source>
        <dbReference type="PIRNR" id="PIRNR005149"/>
    </source>
</evidence>
<dbReference type="EMBL" id="HG529612">
    <property type="protein sequence ID" value="CDI54397.1"/>
    <property type="molecule type" value="Genomic_DNA"/>
</dbReference>
<dbReference type="InterPro" id="IPR014430">
    <property type="entry name" value="Scs7"/>
</dbReference>
<feature type="binding site" evidence="19">
    <location>
        <position position="372"/>
    </location>
    <ligand>
        <name>Zn(2+)</name>
        <dbReference type="ChEBI" id="CHEBI:29105"/>
        <label>1</label>
    </ligand>
</feature>
<evidence type="ECO:0000256" key="17">
    <source>
        <dbReference type="ARBA" id="ARBA00023160"/>
    </source>
</evidence>
<evidence type="ECO:0000256" key="9">
    <source>
        <dbReference type="ARBA" id="ARBA00022824"/>
    </source>
</evidence>
<comment type="cofactor">
    <cofactor evidence="18 19">
        <name>Zn(2+)</name>
        <dbReference type="ChEBI" id="CHEBI:29105"/>
    </cofactor>
    <text evidence="18 19">Binds 2 Zn(2+) ions per subunit that likely form a catalytic dimetal center.</text>
</comment>
<evidence type="ECO:0000256" key="8">
    <source>
        <dbReference type="ARBA" id="ARBA00022723"/>
    </source>
</evidence>
<keyword evidence="15 18" id="KW-0443">Lipid metabolism</keyword>
<evidence type="ECO:0000256" key="14">
    <source>
        <dbReference type="ARBA" id="ARBA00023004"/>
    </source>
</evidence>
<dbReference type="PANTHER" id="PTHR12863">
    <property type="entry name" value="FATTY ACID HYDROXYLASE"/>
    <property type="match status" value="1"/>
</dbReference>
<dbReference type="PROSITE" id="PS50255">
    <property type="entry name" value="CYTOCHROME_B5_2"/>
    <property type="match status" value="1"/>
</dbReference>
<dbReference type="GO" id="GO:0080132">
    <property type="term" value="F:fatty acid 2-hydroxylase activity"/>
    <property type="evidence" value="ECO:0007669"/>
    <property type="project" value="InterPro"/>
</dbReference>
<evidence type="ECO:0000256" key="2">
    <source>
        <dbReference type="ARBA" id="ARBA00004991"/>
    </source>
</evidence>
<feature type="binding site" evidence="19">
    <location>
        <position position="371"/>
    </location>
    <ligand>
        <name>Zn(2+)</name>
        <dbReference type="ChEBI" id="CHEBI:29105"/>
        <label>1</label>
    </ligand>
</feature>
<feature type="transmembrane region" description="Helical" evidence="21">
    <location>
        <begin position="188"/>
        <end position="206"/>
    </location>
</feature>
<feature type="binding site" evidence="19">
    <location>
        <position position="353"/>
    </location>
    <ligand>
        <name>Zn(2+)</name>
        <dbReference type="ChEBI" id="CHEBI:29105"/>
        <label>1</label>
    </ligand>
</feature>
<keyword evidence="12 21" id="KW-1133">Transmembrane helix</keyword>
<dbReference type="EC" id="1.-.-.-" evidence="18"/>
<evidence type="ECO:0000256" key="3">
    <source>
        <dbReference type="ARBA" id="ARBA00005189"/>
    </source>
</evidence>
<dbReference type="InterPro" id="IPR006694">
    <property type="entry name" value="Fatty_acid_hydroxylase"/>
</dbReference>
<evidence type="ECO:0000256" key="7">
    <source>
        <dbReference type="ARBA" id="ARBA00022692"/>
    </source>
</evidence>
<feature type="binding site" evidence="19">
    <location>
        <position position="272"/>
    </location>
    <ligand>
        <name>Zn(2+)</name>
        <dbReference type="ChEBI" id="CHEBI:29105"/>
        <label>1</label>
    </ligand>
</feature>
<dbReference type="GO" id="GO:0005506">
    <property type="term" value="F:iron ion binding"/>
    <property type="evidence" value="ECO:0007669"/>
    <property type="project" value="UniProtKB-UniRule"/>
</dbReference>
<evidence type="ECO:0000313" key="23">
    <source>
        <dbReference type="EMBL" id="CDI54397.1"/>
    </source>
</evidence>
<proteinExistence type="inferred from homology"/>
<comment type="function">
    <text evidence="18">Ceramide hydroxylase involved in the hydroxylation of sphingolipid-associated very long chain fatty acids. Postulated to hydroxylate the very long chain fatty acid of dihydroceramides and phytoceramides at C-2.</text>
</comment>
<dbReference type="PRINTS" id="PR00363">
    <property type="entry name" value="CYTOCHROMEB5"/>
</dbReference>
<dbReference type="GO" id="GO:0020037">
    <property type="term" value="F:heme binding"/>
    <property type="evidence" value="ECO:0007669"/>
    <property type="project" value="InterPro"/>
</dbReference>
<evidence type="ECO:0000256" key="19">
    <source>
        <dbReference type="PIRSR" id="PIRSR005149-1"/>
    </source>
</evidence>
<feature type="binding site" evidence="19">
    <location>
        <position position="295"/>
    </location>
    <ligand>
        <name>Zn(2+)</name>
        <dbReference type="ChEBI" id="CHEBI:29105"/>
        <label>1</label>
    </ligand>
</feature>
<evidence type="ECO:0000256" key="15">
    <source>
        <dbReference type="ARBA" id="ARBA00023098"/>
    </source>
</evidence>
<keyword evidence="11 19" id="KW-0862">Zinc</keyword>
<feature type="transmembrane region" description="Helical" evidence="21">
    <location>
        <begin position="309"/>
        <end position="326"/>
    </location>
</feature>
<keyword evidence="9 18" id="KW-0256">Endoplasmic reticulum</keyword>
<keyword evidence="14 18" id="KW-0408">Iron</keyword>
<dbReference type="Pfam" id="PF04116">
    <property type="entry name" value="FA_hydroxylase"/>
    <property type="match status" value="1"/>
</dbReference>
<dbReference type="InterPro" id="IPR036400">
    <property type="entry name" value="Cyt_B5-like_heme/steroid_sf"/>
</dbReference>
<evidence type="ECO:0000256" key="16">
    <source>
        <dbReference type="ARBA" id="ARBA00023136"/>
    </source>
</evidence>
<protein>
    <recommendedName>
        <fullName evidence="18">Ceramide very long chain fatty acid hydroxylase</fullName>
        <ecNumber evidence="18">1.-.-.-</ecNumber>
    </recommendedName>
</protein>
<evidence type="ECO:0000256" key="6">
    <source>
        <dbReference type="ARBA" id="ARBA00022617"/>
    </source>
</evidence>
<keyword evidence="10 18" id="KW-0276">Fatty acid metabolism</keyword>
<sequence>MATTTTAPSSSKMQLFSTDDVSKHNTSVSCWVIHQGKVYDVTNFVQDHPGGDDLILRYAGKDMGDIMDDPQEHSHSDSAYELLQEHIIGRLPTTDAEKHTLDERNANGGFSGKNDSIVITDDFKPKETDFHSDYNTTKFLDLNKALIPQMLGAHFSKEFYLEQVHSPRHLKNPARFFDQDYLEMFTRTPWYVVPMVWAPIASIIFFRSTTQFASNLARTPLNATKWYEATSKPTQFDTSVWSLALTQTAVCWAIGVVIWTLLEYTIHRFLFHIDDILPERPIFLTLHFLLHGVHHYLPMDRLRLVMPPLLFFVLSYPFTQLAHALFPNAVANGIISGSFSMYVVYDCMHYALHHTKLPQYMKTMKQYHLEHHYKNFELGFGVTSKVWDYVFGTQL</sequence>
<evidence type="ECO:0000256" key="5">
    <source>
        <dbReference type="ARBA" id="ARBA00022516"/>
    </source>
</evidence>
<evidence type="ECO:0000256" key="4">
    <source>
        <dbReference type="ARBA" id="ARBA00005747"/>
    </source>
</evidence>
<comment type="pathway">
    <text evidence="2">Sphingolipid metabolism.</text>
</comment>
<dbReference type="GO" id="GO:0005789">
    <property type="term" value="C:endoplasmic reticulum membrane"/>
    <property type="evidence" value="ECO:0007669"/>
    <property type="project" value="UniProtKB-SubCell"/>
</dbReference>
<evidence type="ECO:0000256" key="20">
    <source>
        <dbReference type="PIRSR" id="PIRSR005149-50"/>
    </source>
</evidence>
<accession>A0A077R621</accession>
<reference evidence="23" key="1">
    <citation type="journal article" date="2014" name="Genome Biol. Evol.">
        <title>Gene Loss Rather Than Gene Gain Is Associated with a Host Jump from Monocots to Dicots in the Smut Fungus Melanopsichium pennsylvanicum.</title>
        <authorList>
            <person name="Sharma R."/>
            <person name="Mishra B."/>
            <person name="Runge F."/>
            <person name="Thines M."/>
        </authorList>
    </citation>
    <scope>NUCLEOTIDE SEQUENCE</scope>
    <source>
        <strain evidence="23">4</strain>
    </source>
</reference>
<keyword evidence="6 20" id="KW-0349">Heme</keyword>
<keyword evidence="8 18" id="KW-0479">Metal-binding</keyword>
<name>A0A077R621_9BASI</name>
<dbReference type="AlphaFoldDB" id="A0A077R621"/>
<feature type="transmembrane region" description="Helical" evidence="21">
    <location>
        <begin position="332"/>
        <end position="352"/>
    </location>
</feature>
<feature type="binding site" evidence="19">
    <location>
        <position position="368"/>
    </location>
    <ligand>
        <name>Zn(2+)</name>
        <dbReference type="ChEBI" id="CHEBI:29105"/>
        <label>1</label>
    </ligand>
</feature>
<evidence type="ECO:0000256" key="11">
    <source>
        <dbReference type="ARBA" id="ARBA00022833"/>
    </source>
</evidence>
<keyword evidence="17 18" id="KW-0275">Fatty acid biosynthesis</keyword>
<dbReference type="SUPFAM" id="SSF55856">
    <property type="entry name" value="Cytochrome b5-like heme/steroid binding domain"/>
    <property type="match status" value="1"/>
</dbReference>
<dbReference type="InterPro" id="IPR001199">
    <property type="entry name" value="Cyt_B5-like_heme/steroid-bd"/>
</dbReference>
<dbReference type="PROSITE" id="PS00191">
    <property type="entry name" value="CYTOCHROME_B5_1"/>
    <property type="match status" value="1"/>
</dbReference>
<dbReference type="FunFam" id="3.10.120.10:FF:000002">
    <property type="entry name" value="Cytochrome b5 type B"/>
    <property type="match status" value="1"/>
</dbReference>
<feature type="binding site" description="axial binding residue" evidence="20">
    <location>
        <position position="75"/>
    </location>
    <ligand>
        <name>heme</name>
        <dbReference type="ChEBI" id="CHEBI:30413"/>
    </ligand>
    <ligandPart>
        <name>Fe</name>
        <dbReference type="ChEBI" id="CHEBI:18248"/>
    </ligandPart>
</feature>
<evidence type="ECO:0000256" key="13">
    <source>
        <dbReference type="ARBA" id="ARBA00023002"/>
    </source>
</evidence>
<feature type="transmembrane region" description="Helical" evidence="21">
    <location>
        <begin position="240"/>
        <end position="261"/>
    </location>
</feature>
<dbReference type="PIRSF" id="PIRSF005149">
    <property type="entry name" value="IPC-B_HD"/>
    <property type="match status" value="1"/>
</dbReference>